<proteinExistence type="predicted"/>
<protein>
    <submittedName>
        <fullName evidence="2">Uncharacterized protein</fullName>
    </submittedName>
</protein>
<dbReference type="Proteomes" id="UP000054937">
    <property type="component" value="Unassembled WGS sequence"/>
</dbReference>
<feature type="chain" id="PRO_5006867602" evidence="1">
    <location>
        <begin position="23"/>
        <end position="109"/>
    </location>
</feature>
<keyword evidence="1" id="KW-0732">Signal</keyword>
<evidence type="ECO:0000313" key="3">
    <source>
        <dbReference type="Proteomes" id="UP000054937"/>
    </source>
</evidence>
<dbReference type="AlphaFoldDB" id="A0A0V0QVL9"/>
<organism evidence="2 3">
    <name type="scientific">Pseudocohnilembus persalinus</name>
    <name type="common">Ciliate</name>
    <dbReference type="NCBI Taxonomy" id="266149"/>
    <lineage>
        <taxon>Eukaryota</taxon>
        <taxon>Sar</taxon>
        <taxon>Alveolata</taxon>
        <taxon>Ciliophora</taxon>
        <taxon>Intramacronucleata</taxon>
        <taxon>Oligohymenophorea</taxon>
        <taxon>Scuticociliatia</taxon>
        <taxon>Philasterida</taxon>
        <taxon>Pseudocohnilembidae</taxon>
        <taxon>Pseudocohnilembus</taxon>
    </lineage>
</organism>
<comment type="caution">
    <text evidence="2">The sequence shown here is derived from an EMBL/GenBank/DDBJ whole genome shotgun (WGS) entry which is preliminary data.</text>
</comment>
<reference evidence="2 3" key="1">
    <citation type="journal article" date="2015" name="Sci. Rep.">
        <title>Genome of the facultative scuticociliatosis pathogen Pseudocohnilembus persalinus provides insight into its virulence through horizontal gene transfer.</title>
        <authorList>
            <person name="Xiong J."/>
            <person name="Wang G."/>
            <person name="Cheng J."/>
            <person name="Tian M."/>
            <person name="Pan X."/>
            <person name="Warren A."/>
            <person name="Jiang C."/>
            <person name="Yuan D."/>
            <person name="Miao W."/>
        </authorList>
    </citation>
    <scope>NUCLEOTIDE SEQUENCE [LARGE SCALE GENOMIC DNA]</scope>
    <source>
        <strain evidence="2">36N120E</strain>
    </source>
</reference>
<dbReference type="InParanoid" id="A0A0V0QVL9"/>
<dbReference type="EMBL" id="LDAU01000096">
    <property type="protein sequence ID" value="KRX06367.1"/>
    <property type="molecule type" value="Genomic_DNA"/>
</dbReference>
<evidence type="ECO:0000313" key="2">
    <source>
        <dbReference type="EMBL" id="KRX06367.1"/>
    </source>
</evidence>
<name>A0A0V0QVL9_PSEPJ</name>
<keyword evidence="3" id="KW-1185">Reference proteome</keyword>
<gene>
    <name evidence="2" type="ORF">PPERSA_04980</name>
</gene>
<sequence length="109" mass="12265">MKKFLGVLLLIGTIATLFLVFSQEQGASSVLAAKKHNWMDRGCPETDEYEQMCKEAEQGEYCGPNSWGNFECCKSGVECKEKSSWWTDDYKACAGWNGQYKLGKCPETD</sequence>
<evidence type="ECO:0000256" key="1">
    <source>
        <dbReference type="SAM" id="SignalP"/>
    </source>
</evidence>
<feature type="signal peptide" evidence="1">
    <location>
        <begin position="1"/>
        <end position="22"/>
    </location>
</feature>
<accession>A0A0V0QVL9</accession>